<name>A0AAV9QMJ9_9TELE</name>
<comment type="caution">
    <text evidence="2">The sequence shown here is derived from an EMBL/GenBank/DDBJ whole genome shotgun (WGS) entry which is preliminary data.</text>
</comment>
<protein>
    <submittedName>
        <fullName evidence="2">Uncharacterized protein</fullName>
    </submittedName>
</protein>
<evidence type="ECO:0000256" key="1">
    <source>
        <dbReference type="SAM" id="MobiDB-lite"/>
    </source>
</evidence>
<feature type="compositionally biased region" description="Basic and acidic residues" evidence="1">
    <location>
        <begin position="22"/>
        <end position="31"/>
    </location>
</feature>
<proteinExistence type="predicted"/>
<dbReference type="EMBL" id="JAHHUM010003063">
    <property type="protein sequence ID" value="KAK5598513.1"/>
    <property type="molecule type" value="Genomic_DNA"/>
</dbReference>
<reference evidence="2 3" key="1">
    <citation type="submission" date="2021-06" db="EMBL/GenBank/DDBJ databases">
        <authorList>
            <person name="Palmer J.M."/>
        </authorList>
    </citation>
    <scope>NUCLEOTIDE SEQUENCE [LARGE SCALE GENOMIC DNA]</scope>
    <source>
        <strain evidence="2 3">MEX-2019</strain>
        <tissue evidence="2">Muscle</tissue>
    </source>
</reference>
<feature type="compositionally biased region" description="Basic and acidic residues" evidence="1">
    <location>
        <begin position="102"/>
        <end position="124"/>
    </location>
</feature>
<feature type="compositionally biased region" description="Acidic residues" evidence="1">
    <location>
        <begin position="60"/>
        <end position="73"/>
    </location>
</feature>
<feature type="region of interest" description="Disordered" evidence="1">
    <location>
        <begin position="1"/>
        <end position="128"/>
    </location>
</feature>
<organism evidence="2 3">
    <name type="scientific">Crenichthys baileyi</name>
    <name type="common">White River springfish</name>
    <dbReference type="NCBI Taxonomy" id="28760"/>
    <lineage>
        <taxon>Eukaryota</taxon>
        <taxon>Metazoa</taxon>
        <taxon>Chordata</taxon>
        <taxon>Craniata</taxon>
        <taxon>Vertebrata</taxon>
        <taxon>Euteleostomi</taxon>
        <taxon>Actinopterygii</taxon>
        <taxon>Neopterygii</taxon>
        <taxon>Teleostei</taxon>
        <taxon>Neoteleostei</taxon>
        <taxon>Acanthomorphata</taxon>
        <taxon>Ovalentaria</taxon>
        <taxon>Atherinomorphae</taxon>
        <taxon>Cyprinodontiformes</taxon>
        <taxon>Goodeidae</taxon>
        <taxon>Crenichthys</taxon>
    </lineage>
</organism>
<feature type="compositionally biased region" description="Basic and acidic residues" evidence="1">
    <location>
        <begin position="74"/>
        <end position="88"/>
    </location>
</feature>
<sequence length="189" mass="21106">MGLDAVQLSSCTCLSHPAGGSEIEKKQEHTSTPHKPVLSSSSDAVHREAYKIAEQLPADSSEDEASGSDDDDERLPGKEELADARSSDSEDEEDEEPVIPEGKQEGEGHDITEDAPHDKAEGQKSRNIWINKDNDFGRELPPFLGEWKVNVEGEEPMDFFMRLFPEDLISEIVQNTNLYALQKEKEIWP</sequence>
<feature type="compositionally biased region" description="Acidic residues" evidence="1">
    <location>
        <begin position="89"/>
        <end position="98"/>
    </location>
</feature>
<dbReference type="AlphaFoldDB" id="A0AAV9QMJ9"/>
<dbReference type="Proteomes" id="UP001311232">
    <property type="component" value="Unassembled WGS sequence"/>
</dbReference>
<accession>A0AAV9QMJ9</accession>
<keyword evidence="3" id="KW-1185">Reference proteome</keyword>
<evidence type="ECO:0000313" key="3">
    <source>
        <dbReference type="Proteomes" id="UP001311232"/>
    </source>
</evidence>
<evidence type="ECO:0000313" key="2">
    <source>
        <dbReference type="EMBL" id="KAK5598513.1"/>
    </source>
</evidence>
<gene>
    <name evidence="2" type="ORF">CRENBAI_009313</name>
</gene>